<evidence type="ECO:0000259" key="2">
    <source>
        <dbReference type="PROSITE" id="PS50011"/>
    </source>
</evidence>
<dbReference type="Gene3D" id="3.30.200.20">
    <property type="entry name" value="Phosphorylase Kinase, domain 1"/>
    <property type="match status" value="1"/>
</dbReference>
<dbReference type="PANTHER" id="PTHR44329">
    <property type="entry name" value="SERINE/THREONINE-PROTEIN KINASE TNNI3K-RELATED"/>
    <property type="match status" value="1"/>
</dbReference>
<dbReference type="PANTHER" id="PTHR44329:SF214">
    <property type="entry name" value="PROTEIN KINASE DOMAIN-CONTAINING PROTEIN"/>
    <property type="match status" value="1"/>
</dbReference>
<evidence type="ECO:0000313" key="4">
    <source>
        <dbReference type="Proteomes" id="UP000747399"/>
    </source>
</evidence>
<organism evidence="3 4">
    <name type="scientific">Volvox africanus</name>
    <dbReference type="NCBI Taxonomy" id="51714"/>
    <lineage>
        <taxon>Eukaryota</taxon>
        <taxon>Viridiplantae</taxon>
        <taxon>Chlorophyta</taxon>
        <taxon>core chlorophytes</taxon>
        <taxon>Chlorophyceae</taxon>
        <taxon>CS clade</taxon>
        <taxon>Chlamydomonadales</taxon>
        <taxon>Volvocaceae</taxon>
        <taxon>Volvox</taxon>
    </lineage>
</organism>
<feature type="compositionally biased region" description="Polar residues" evidence="1">
    <location>
        <begin position="61"/>
        <end position="72"/>
    </location>
</feature>
<feature type="region of interest" description="Disordered" evidence="1">
    <location>
        <begin position="1053"/>
        <end position="1087"/>
    </location>
</feature>
<proteinExistence type="predicted"/>
<dbReference type="Pfam" id="PF07714">
    <property type="entry name" value="PK_Tyr_Ser-Thr"/>
    <property type="match status" value="1"/>
</dbReference>
<dbReference type="GO" id="GO:0004674">
    <property type="term" value="F:protein serine/threonine kinase activity"/>
    <property type="evidence" value="ECO:0007669"/>
    <property type="project" value="TreeGrafter"/>
</dbReference>
<evidence type="ECO:0000256" key="1">
    <source>
        <dbReference type="SAM" id="MobiDB-lite"/>
    </source>
</evidence>
<dbReference type="InterPro" id="IPR000719">
    <property type="entry name" value="Prot_kinase_dom"/>
</dbReference>
<dbReference type="EMBL" id="BNCO01000062">
    <property type="protein sequence ID" value="GIL64007.1"/>
    <property type="molecule type" value="Genomic_DNA"/>
</dbReference>
<dbReference type="InterPro" id="IPR051681">
    <property type="entry name" value="Ser/Thr_Kinases-Pseudokinases"/>
</dbReference>
<dbReference type="InterPro" id="IPR011009">
    <property type="entry name" value="Kinase-like_dom_sf"/>
</dbReference>
<name>A0A8J4FBB0_9CHLO</name>
<dbReference type="InterPro" id="IPR001245">
    <property type="entry name" value="Ser-Thr/Tyr_kinase_cat_dom"/>
</dbReference>
<dbReference type="GO" id="GO:0005524">
    <property type="term" value="F:ATP binding"/>
    <property type="evidence" value="ECO:0007669"/>
    <property type="project" value="InterPro"/>
</dbReference>
<gene>
    <name evidence="3" type="ORF">Vafri_17993</name>
</gene>
<comment type="caution">
    <text evidence="3">The sequence shown here is derived from an EMBL/GenBank/DDBJ whole genome shotgun (WGS) entry which is preliminary data.</text>
</comment>
<dbReference type="FunFam" id="1.10.510.10:FF:001308">
    <property type="entry name" value="Predicted protein"/>
    <property type="match status" value="1"/>
</dbReference>
<dbReference type="SMART" id="SM00220">
    <property type="entry name" value="S_TKc"/>
    <property type="match status" value="1"/>
</dbReference>
<dbReference type="Proteomes" id="UP000747399">
    <property type="component" value="Unassembled WGS sequence"/>
</dbReference>
<dbReference type="InterPro" id="IPR008271">
    <property type="entry name" value="Ser/Thr_kinase_AS"/>
</dbReference>
<feature type="domain" description="Protein kinase" evidence="2">
    <location>
        <begin position="698"/>
        <end position="1050"/>
    </location>
</feature>
<dbReference type="PROSITE" id="PS00108">
    <property type="entry name" value="PROTEIN_KINASE_ST"/>
    <property type="match status" value="1"/>
</dbReference>
<evidence type="ECO:0000313" key="3">
    <source>
        <dbReference type="EMBL" id="GIL64007.1"/>
    </source>
</evidence>
<accession>A0A8J4FBB0</accession>
<dbReference type="AlphaFoldDB" id="A0A8J4FBB0"/>
<feature type="region of interest" description="Disordered" evidence="1">
    <location>
        <begin position="61"/>
        <end position="88"/>
    </location>
</feature>
<feature type="region of interest" description="Disordered" evidence="1">
    <location>
        <begin position="441"/>
        <end position="468"/>
    </location>
</feature>
<keyword evidence="4" id="KW-1185">Reference proteome</keyword>
<protein>
    <recommendedName>
        <fullName evidence="2">Protein kinase domain-containing protein</fullName>
    </recommendedName>
</protein>
<sequence length="1087" mass="112049">MALRTFCLCFTATSDDTSGEGAVLTHSKCGAEVLTTPLGIATGQQANLTASQRTSNYTIDTSNASSVLPSNKGSRKLRSPSSASGCNLSVAADPSSQRKFSYVQGTSGSHNPNQKLSVELTKLADGCSYRILGITFPTAASVPASFEQRDPALRTLKVEPTNDDSNDTGITVRALSQLGGGELCGAPCGSGCPPSTTSPKSQPDVNLPARRLCRPLPQPPWIQAAAYGISSSAGGAGGGGCGDGLLLVPDANELLALPGGSGLAVAGGATAVSSFVRATHLTPNMSRKGSVALGSEELQGAILETVAAAVAAVPPPPPPLQVAAVTVAAPHSIFSTNAALACRGGGIGAGVEQAAAVVPVSTLVHGGIEVADLPCNRFAVSAVVEGQPAAAAAAPSLARDAASLMPAYSSASTAGPNNSRTALPYLASRHMSQAAFLHMLQDGGDSDQGTSNSGAGEDTAAGDNTSHSLSQLPLLPPSFLQHFCTLDLAALSREISGLRWIGQGGGGAVFQGMWQGAPVAVKFLLGESQGEPGTGPNHCGGGGGGIDVLALEGVVSSVVNHPNVVHTFAFQCAHLNEASFAPEPEEDAQLEGSPLDEHENRDLFESLLDTAGSYGNTEGSGAGMHRGLYHLTAIAAVGGSGSSGFGAAASAATGAASRLGGAGVGGRGSTSHQVSRLGSIVQEAGGSGASAATAAAAASCLPEVRLGGGGDVVELEGQRAHQRDGRDGDAIKLEEYGGAGESRRRVPDMTAAEGRLRTKAVTRNTVHVRQLQQREPALESTFQSDEGFGDPEFGSSRGWTVRQALQHLKARPGMYLTYIIMEYCDRGSLLAAIRRGIFRTPTDQPQTHGTPAAAVTMSQVAVYGNGPTQGGPGSRFPRRIVLRAILRTARDIAQGMCHLHANGIIHGDLKPGNVLLRGCRSDRRGFVAMVADFGLSKVTRDDKPLEDHHWSTVTVMAPEVIMGRWLKASDVFSYGILLWQLVTSEPVPYSKLTVPQILMGVAQGNLKPEWPASAHPPLVRLGKACLATSPEKRPSFEAIVKVLIKIEKRLRDELRVERSKEGASTGADTAPRHRISATAPPPLPSPR</sequence>
<reference evidence="3" key="1">
    <citation type="journal article" date="2021" name="Proc. Natl. Acad. Sci. U.S.A.">
        <title>Three genomes in the algal genus Volvox reveal the fate of a haploid sex-determining region after a transition to homothallism.</title>
        <authorList>
            <person name="Yamamoto K."/>
            <person name="Hamaji T."/>
            <person name="Kawai-Toyooka H."/>
            <person name="Matsuzaki R."/>
            <person name="Takahashi F."/>
            <person name="Nishimura Y."/>
            <person name="Kawachi M."/>
            <person name="Noguchi H."/>
            <person name="Minakuchi Y."/>
            <person name="Umen J.G."/>
            <person name="Toyoda A."/>
            <person name="Nozaki H."/>
        </authorList>
    </citation>
    <scope>NUCLEOTIDE SEQUENCE</scope>
    <source>
        <strain evidence="3">NIES-3780</strain>
    </source>
</reference>
<dbReference type="PROSITE" id="PS50011">
    <property type="entry name" value="PROTEIN_KINASE_DOM"/>
    <property type="match status" value="1"/>
</dbReference>
<dbReference type="Gene3D" id="1.10.510.10">
    <property type="entry name" value="Transferase(Phosphotransferase) domain 1"/>
    <property type="match status" value="1"/>
</dbReference>
<dbReference type="SUPFAM" id="SSF56112">
    <property type="entry name" value="Protein kinase-like (PK-like)"/>
    <property type="match status" value="1"/>
</dbReference>